<organism evidence="3 4">
    <name type="scientific">Stachybotrys chartarum (strain CBS 109288 / IBT 7711)</name>
    <name type="common">Toxic black mold</name>
    <name type="synonym">Stilbospora chartarum</name>
    <dbReference type="NCBI Taxonomy" id="1280523"/>
    <lineage>
        <taxon>Eukaryota</taxon>
        <taxon>Fungi</taxon>
        <taxon>Dikarya</taxon>
        <taxon>Ascomycota</taxon>
        <taxon>Pezizomycotina</taxon>
        <taxon>Sordariomycetes</taxon>
        <taxon>Hypocreomycetidae</taxon>
        <taxon>Hypocreales</taxon>
        <taxon>Stachybotryaceae</taxon>
        <taxon>Stachybotrys</taxon>
    </lineage>
</organism>
<dbReference type="InterPro" id="IPR053175">
    <property type="entry name" value="DHMBA_Reg_Transcription_Factor"/>
</dbReference>
<evidence type="ECO:0000313" key="3">
    <source>
        <dbReference type="EMBL" id="KEY64378.1"/>
    </source>
</evidence>
<proteinExistence type="predicted"/>
<dbReference type="EMBL" id="KL648740">
    <property type="protein sequence ID" value="KEY64378.1"/>
    <property type="molecule type" value="Genomic_DNA"/>
</dbReference>
<keyword evidence="4" id="KW-1185">Reference proteome</keyword>
<name>A0A084AGE9_STACB</name>
<dbReference type="PANTHER" id="PTHR38791:SF13">
    <property type="entry name" value="ZN(2)-C6 FUNGAL-TYPE DOMAIN-CONTAINING PROTEIN"/>
    <property type="match status" value="1"/>
</dbReference>
<gene>
    <name evidence="3" type="ORF">S7711_06407</name>
</gene>
<evidence type="ECO:0000256" key="2">
    <source>
        <dbReference type="SAM" id="MobiDB-lite"/>
    </source>
</evidence>
<dbReference type="InterPro" id="IPR021858">
    <property type="entry name" value="Fun_TF"/>
</dbReference>
<protein>
    <recommendedName>
        <fullName evidence="5">Transcription factor domain-containing protein</fullName>
    </recommendedName>
</protein>
<evidence type="ECO:0008006" key="5">
    <source>
        <dbReference type="Google" id="ProtNLM"/>
    </source>
</evidence>
<evidence type="ECO:0000313" key="4">
    <source>
        <dbReference type="Proteomes" id="UP000028045"/>
    </source>
</evidence>
<reference evidence="3 4" key="1">
    <citation type="journal article" date="2014" name="BMC Genomics">
        <title>Comparative genome sequencing reveals chemotype-specific gene clusters in the toxigenic black mold Stachybotrys.</title>
        <authorList>
            <person name="Semeiks J."/>
            <person name="Borek D."/>
            <person name="Otwinowski Z."/>
            <person name="Grishin N.V."/>
        </authorList>
    </citation>
    <scope>NUCLEOTIDE SEQUENCE [LARGE SCALE GENOMIC DNA]</scope>
    <source>
        <strain evidence="4">CBS 109288 / IBT 7711</strain>
    </source>
</reference>
<keyword evidence="1" id="KW-0539">Nucleus</keyword>
<dbReference type="PANTHER" id="PTHR38791">
    <property type="entry name" value="ZN(II)2CYS6 TRANSCRIPTION FACTOR (EUROFUNG)-RELATED-RELATED"/>
    <property type="match status" value="1"/>
</dbReference>
<dbReference type="CDD" id="cd12148">
    <property type="entry name" value="fungal_TF_MHR"/>
    <property type="match status" value="1"/>
</dbReference>
<dbReference type="OrthoDB" id="4314040at2759"/>
<dbReference type="HOGENOM" id="CLU_013866_4_1_1"/>
<sequence>MALARRSDKDPDAFDLHSFLYRSSSPDSQGVPMMPQVPLDQRASCHFVSNFVLLPRQGWSRGYMEFLPTLLKSDTSAKHFRYAFEACALASLGNRSGPGQDFEEQAVGLYTKALSATFAALKDPATATQDSTLATVLLMGLYENMTARQLGTLAWGSHIEGAIEIAKARGRKQMRTKLGMQLFVAVRSQLIIHALSTGKAPAMGAEWWGEAVNNQHAATCQKLNLRAAEFRAEVNRLLGTLTRSPQNIEIILDLMRQCQLLDQELVNWFQTLPEEFQFETVAWEDNVPNGDYSKAEVFPGRVDAYQDWWIASVWNMARCARVVLSSLIVRCAAWVCSPVDYRTTPEYATAAKTCVDMFTDIIASVPFQLGWFTTRPHLLEKANIGSFVCGNEGALKGLLGYWLTWPLTVIHGQDFATDSQRAWAKGRLMFIGTQVGIKYAIMLAELKLRIPSMLIRKDGLMNSPYPESHNFVSILSAKTTANKGYKDSPVVHKATLRADSGSPSSSTGTNTRYTPPLAMRTSPPTTT</sequence>
<feature type="compositionally biased region" description="Low complexity" evidence="2">
    <location>
        <begin position="500"/>
        <end position="509"/>
    </location>
</feature>
<evidence type="ECO:0000256" key="1">
    <source>
        <dbReference type="ARBA" id="ARBA00023242"/>
    </source>
</evidence>
<dbReference type="Pfam" id="PF11951">
    <property type="entry name" value="Fungal_trans_2"/>
    <property type="match status" value="1"/>
</dbReference>
<accession>A0A084AGE9</accession>
<dbReference type="Proteomes" id="UP000028045">
    <property type="component" value="Unassembled WGS sequence"/>
</dbReference>
<dbReference type="AlphaFoldDB" id="A0A084AGE9"/>
<feature type="region of interest" description="Disordered" evidence="2">
    <location>
        <begin position="495"/>
        <end position="527"/>
    </location>
</feature>